<dbReference type="EMBL" id="JADGMS010000003">
    <property type="protein sequence ID" value="KAF9686513.1"/>
    <property type="molecule type" value="Genomic_DNA"/>
</dbReference>
<gene>
    <name evidence="1" type="ORF">SADUNF_Sadunf03G0166400</name>
</gene>
<proteinExistence type="predicted"/>
<dbReference type="Proteomes" id="UP000657918">
    <property type="component" value="Unassembled WGS sequence"/>
</dbReference>
<protein>
    <submittedName>
        <fullName evidence="1">Uncharacterized protein</fullName>
    </submittedName>
</protein>
<reference evidence="1 2" key="1">
    <citation type="submission" date="2020-10" db="EMBL/GenBank/DDBJ databases">
        <title>Plant Genome Project.</title>
        <authorList>
            <person name="Zhang R.-G."/>
        </authorList>
    </citation>
    <scope>NUCLEOTIDE SEQUENCE [LARGE SCALE GENOMIC DNA]</scope>
    <source>
        <strain evidence="1">FAFU-HL-1</strain>
        <tissue evidence="1">Leaf</tissue>
    </source>
</reference>
<keyword evidence="2" id="KW-1185">Reference proteome</keyword>
<organism evidence="1 2">
    <name type="scientific">Salix dunnii</name>
    <dbReference type="NCBI Taxonomy" id="1413687"/>
    <lineage>
        <taxon>Eukaryota</taxon>
        <taxon>Viridiplantae</taxon>
        <taxon>Streptophyta</taxon>
        <taxon>Embryophyta</taxon>
        <taxon>Tracheophyta</taxon>
        <taxon>Spermatophyta</taxon>
        <taxon>Magnoliopsida</taxon>
        <taxon>eudicotyledons</taxon>
        <taxon>Gunneridae</taxon>
        <taxon>Pentapetalae</taxon>
        <taxon>rosids</taxon>
        <taxon>fabids</taxon>
        <taxon>Malpighiales</taxon>
        <taxon>Salicaceae</taxon>
        <taxon>Saliceae</taxon>
        <taxon>Salix</taxon>
    </lineage>
</organism>
<sequence>MNRVRRIMAAYHCRAIFSRPFSIPKWNLPPKFEMHLALRIGASLKLEIKSPKARATKDANKVGTKMVASDDGLGAGASAAVAFCMVEKAIKTTIKTTKTFIFIASIFLRFSKGRRTLQFLFEMSFV</sequence>
<dbReference type="AlphaFoldDB" id="A0A835N584"/>
<name>A0A835N584_9ROSI</name>
<comment type="caution">
    <text evidence="1">The sequence shown here is derived from an EMBL/GenBank/DDBJ whole genome shotgun (WGS) entry which is preliminary data.</text>
</comment>
<evidence type="ECO:0000313" key="2">
    <source>
        <dbReference type="Proteomes" id="UP000657918"/>
    </source>
</evidence>
<accession>A0A835N584</accession>
<evidence type="ECO:0000313" key="1">
    <source>
        <dbReference type="EMBL" id="KAF9686513.1"/>
    </source>
</evidence>